<keyword evidence="3" id="KW-0472">Membrane</keyword>
<feature type="region of interest" description="Disordered" evidence="2">
    <location>
        <begin position="1025"/>
        <end position="1062"/>
    </location>
</feature>
<feature type="compositionally biased region" description="Acidic residues" evidence="2">
    <location>
        <begin position="948"/>
        <end position="957"/>
    </location>
</feature>
<feature type="compositionally biased region" description="Polar residues" evidence="2">
    <location>
        <begin position="1295"/>
        <end position="1312"/>
    </location>
</feature>
<keyword evidence="3" id="KW-0812">Transmembrane</keyword>
<feature type="compositionally biased region" description="Basic and acidic residues" evidence="2">
    <location>
        <begin position="419"/>
        <end position="429"/>
    </location>
</feature>
<feature type="region of interest" description="Disordered" evidence="2">
    <location>
        <begin position="1346"/>
        <end position="1403"/>
    </location>
</feature>
<evidence type="ECO:0000256" key="2">
    <source>
        <dbReference type="SAM" id="MobiDB-lite"/>
    </source>
</evidence>
<feature type="compositionally biased region" description="Basic and acidic residues" evidence="2">
    <location>
        <begin position="1346"/>
        <end position="1361"/>
    </location>
</feature>
<organism evidence="4 5">
    <name type="scientific">Elysia marginata</name>
    <dbReference type="NCBI Taxonomy" id="1093978"/>
    <lineage>
        <taxon>Eukaryota</taxon>
        <taxon>Metazoa</taxon>
        <taxon>Spiralia</taxon>
        <taxon>Lophotrochozoa</taxon>
        <taxon>Mollusca</taxon>
        <taxon>Gastropoda</taxon>
        <taxon>Heterobranchia</taxon>
        <taxon>Euthyneura</taxon>
        <taxon>Panpulmonata</taxon>
        <taxon>Sacoglossa</taxon>
        <taxon>Placobranchoidea</taxon>
        <taxon>Plakobranchidae</taxon>
        <taxon>Elysia</taxon>
    </lineage>
</organism>
<feature type="region of interest" description="Disordered" evidence="2">
    <location>
        <begin position="1273"/>
        <end position="1330"/>
    </location>
</feature>
<dbReference type="Proteomes" id="UP000762676">
    <property type="component" value="Unassembled WGS sequence"/>
</dbReference>
<feature type="compositionally biased region" description="Basic residues" evidence="2">
    <location>
        <begin position="1030"/>
        <end position="1040"/>
    </location>
</feature>
<feature type="region of interest" description="Disordered" evidence="2">
    <location>
        <begin position="1126"/>
        <end position="1175"/>
    </location>
</feature>
<keyword evidence="1" id="KW-0175">Coiled coil</keyword>
<sequence>MEEEEEDVDVIFEDSVLHQVLKDCGFTSLETESRAKMEGDGCQSYKPNEEEENENTMASNEHLGYSILARLVYPSDFLIQVYHYHRHQTLQRLVSSRILSADDRHFLQDFVEESSPAISPPENFTIWTKKFIGFLLLVTVMLNVSPAIMYISPVMVLNLEAYAASVLSPAYHNYLCIAIINFVWCCLILCLSRLLRGQLRRELFELAQSWGIPLCELESEAWELFHLERKCLRLLRESELVARGFILASQKHAYSPQSEGQRSSVDKLCPQLRLTMLTQNKELLAKIKLAVTTMMKSIAMRVSDLDFNTMEDPLELISLASAENNNEDVIAMAPISKTVSLLQIYISGCMRRLALCFYQRNLRDSTLNPFIATLECVQTCTDAIACARSVLQEHHSFYRAVQRSISPRNMTHSASVQRSAEDQSSEKDSSSDKLQHFYVCVNSLDLHLQSVLLMTRELSSVLETRLDQSNQSESSALETVQLQVPVPLTTEDWSSWEGTMKRVKSTLDSVQCCYEECMKYLGHEDKSIGSQASSVPKDTSIPSNWRETEQTPVKVIPAEDPVIVDQVFEAETEAAGDSEEEDMAEWRRQRQEAAQTRAKMQEQRETMKRLRQELGAVVGHRAILQREREERALARARGEVVGENGNEGNAGDAPQLKQTQIMNGEILNGGTDEEKDAADLEERNRIEDGVDQNGKQGGKWKKFPQVEVHAQNYVDDEAKTGASESECGAFKWPYSDTQLDKNKQAEVVVNGRALHKTNEQKKNQKGVLATKNIVWKKVYAEVHQPSHKGLKVQQNNGLNNPEKEEKFTFQKHEDCLAETSILEKVRLGLVADPSACSEMIQTKDSEIVPGLPYSALRVCSGELRKSLSVGHGESANEAENVVSKCSKGPKASEDVMSDSSTVVKHFWQRPAPPRVHKIKGPLYVTPVNLITVGYVLQGGDEGKKKDDDGGDDGDDAEGGSGAGGSNDGEPVGGDVEVNAVTSNDDADVRVKSGGGGGGEEAGACGGEEAGACGGNDPAAQKAIVHESGERRRKGGARPRSKTCFLSESDGKGKARSGSDPGAVMTRAKHLTNKKRRGRLSERHAVLMKADIKNLKMIQQHMFAGQQQFLNERVEEVLRQRRRQRFLSDRDKINNPFMSPNTEESDDGGPDPDLVGGFRFSPEDLSSETRPARSPSMENLVQLEAERTGSLWLRKLRKRPGGASGPVKSLAVGGLPLREVGQAEDAHQWQGHFTSRSNTASRRQVSRTSIATARRRFNSEEILTEQAHSIWPNYRHTAPNLQGTNTDEIRPLPDSHPSSSIAAGAHSQQNSSQPEKDPWVKITQHKVKTKDSEIEVIRQKDIDLQSILVRDKTPPPSPKHDSSFTQELAKMAAAQAQRTKRSDNLNILGAEETFGDNSSGDEGL</sequence>
<feature type="compositionally biased region" description="Polar residues" evidence="2">
    <location>
        <begin position="1394"/>
        <end position="1403"/>
    </location>
</feature>
<feature type="region of interest" description="Disordered" evidence="2">
    <location>
        <begin position="871"/>
        <end position="896"/>
    </location>
</feature>
<comment type="caution">
    <text evidence="4">The sequence shown here is derived from an EMBL/GenBank/DDBJ whole genome shotgun (WGS) entry which is preliminary data.</text>
</comment>
<feature type="compositionally biased region" description="Gly residues" evidence="2">
    <location>
        <begin position="992"/>
        <end position="1002"/>
    </location>
</feature>
<feature type="region of interest" description="Disordered" evidence="2">
    <location>
        <begin position="940"/>
        <end position="1002"/>
    </location>
</feature>
<keyword evidence="5" id="KW-1185">Reference proteome</keyword>
<feature type="transmembrane region" description="Helical" evidence="3">
    <location>
        <begin position="131"/>
        <end position="151"/>
    </location>
</feature>
<feature type="region of interest" description="Disordered" evidence="2">
    <location>
        <begin position="408"/>
        <end position="429"/>
    </location>
</feature>
<feature type="coiled-coil region" evidence="1">
    <location>
        <begin position="583"/>
        <end position="613"/>
    </location>
</feature>
<name>A0AAV4H7R6_9GAST</name>
<keyword evidence="3" id="KW-1133">Transmembrane helix</keyword>
<reference evidence="4 5" key="1">
    <citation type="journal article" date="2021" name="Elife">
        <title>Chloroplast acquisition without the gene transfer in kleptoplastic sea slugs, Plakobranchus ocellatus.</title>
        <authorList>
            <person name="Maeda T."/>
            <person name="Takahashi S."/>
            <person name="Yoshida T."/>
            <person name="Shimamura S."/>
            <person name="Takaki Y."/>
            <person name="Nagai Y."/>
            <person name="Toyoda A."/>
            <person name="Suzuki Y."/>
            <person name="Arimoto A."/>
            <person name="Ishii H."/>
            <person name="Satoh N."/>
            <person name="Nishiyama T."/>
            <person name="Hasebe M."/>
            <person name="Maruyama T."/>
            <person name="Minagawa J."/>
            <person name="Obokata J."/>
            <person name="Shigenobu S."/>
        </authorList>
    </citation>
    <scope>NUCLEOTIDE SEQUENCE [LARGE SCALE GENOMIC DNA]</scope>
</reference>
<feature type="transmembrane region" description="Helical" evidence="3">
    <location>
        <begin position="171"/>
        <end position="191"/>
    </location>
</feature>
<evidence type="ECO:0000313" key="5">
    <source>
        <dbReference type="Proteomes" id="UP000762676"/>
    </source>
</evidence>
<gene>
    <name evidence="4" type="ORF">ElyMa_002656800</name>
</gene>
<evidence type="ECO:0000256" key="1">
    <source>
        <dbReference type="SAM" id="Coils"/>
    </source>
</evidence>
<evidence type="ECO:0000313" key="4">
    <source>
        <dbReference type="EMBL" id="GFR93973.1"/>
    </source>
</evidence>
<accession>A0AAV4H7R6</accession>
<evidence type="ECO:0000256" key="3">
    <source>
        <dbReference type="SAM" id="Phobius"/>
    </source>
</evidence>
<proteinExistence type="predicted"/>
<dbReference type="EMBL" id="BMAT01005477">
    <property type="protein sequence ID" value="GFR93973.1"/>
    <property type="molecule type" value="Genomic_DNA"/>
</dbReference>
<feature type="compositionally biased region" description="Polar residues" evidence="2">
    <location>
        <begin position="408"/>
        <end position="418"/>
    </location>
</feature>
<protein>
    <submittedName>
        <fullName evidence="4">Vezatin-like</fullName>
    </submittedName>
</protein>